<evidence type="ECO:0000256" key="4">
    <source>
        <dbReference type="ARBA" id="ARBA00022840"/>
    </source>
</evidence>
<protein>
    <submittedName>
        <fullName evidence="6">ATP-dependent helicase HrpB</fullName>
    </submittedName>
</protein>
<gene>
    <name evidence="6" type="primary">hrpB</name>
    <name evidence="6" type="ORF">REIFOR_01200</name>
</gene>
<dbReference type="PROSITE" id="PS51192">
    <property type="entry name" value="HELICASE_ATP_BIND_1"/>
    <property type="match status" value="1"/>
</dbReference>
<dbReference type="Gene3D" id="1.20.120.1080">
    <property type="match status" value="1"/>
</dbReference>
<evidence type="ECO:0000256" key="3">
    <source>
        <dbReference type="ARBA" id="ARBA00022806"/>
    </source>
</evidence>
<keyword evidence="3 6" id="KW-0347">Helicase</keyword>
<dbReference type="InterPro" id="IPR014001">
    <property type="entry name" value="Helicase_ATP-bd"/>
</dbReference>
<feature type="domain" description="Helicase ATP-binding" evidence="5">
    <location>
        <begin position="14"/>
        <end position="175"/>
    </location>
</feature>
<evidence type="ECO:0000313" key="6">
    <source>
        <dbReference type="EMBL" id="ATX76346.1"/>
    </source>
</evidence>
<dbReference type="SMART" id="SM00490">
    <property type="entry name" value="HELICc"/>
    <property type="match status" value="1"/>
</dbReference>
<dbReference type="Gene3D" id="3.40.50.300">
    <property type="entry name" value="P-loop containing nucleotide triphosphate hydrolases"/>
    <property type="match status" value="2"/>
</dbReference>
<keyword evidence="4" id="KW-0067">ATP-binding</keyword>
<dbReference type="KEGG" id="rfo:REIFOR_01200"/>
<evidence type="ECO:0000259" key="5">
    <source>
        <dbReference type="PROSITE" id="PS51192"/>
    </source>
</evidence>
<dbReference type="RefSeq" id="WP_100256691.1">
    <property type="nucleotide sequence ID" value="NZ_CP011797.1"/>
</dbReference>
<reference evidence="6 7" key="1">
    <citation type="journal article" date="2017" name="Environ. Microbiol.">
        <title>Genomic and physiological analyses of 'Reinekea forsetii' reveal a versatile opportunistic lifestyle during spring algae blooms.</title>
        <authorList>
            <person name="Avci B."/>
            <person name="Hahnke R.L."/>
            <person name="Chafee M."/>
            <person name="Fischer T."/>
            <person name="Gruber-Vodicka H."/>
            <person name="Tegetmeyer H.E."/>
            <person name="Harder J."/>
            <person name="Fuchs B.M."/>
            <person name="Amann R.I."/>
            <person name="Teeling H."/>
        </authorList>
    </citation>
    <scope>NUCLEOTIDE SEQUENCE [LARGE SCALE GENOMIC DNA]</scope>
    <source>
        <strain evidence="6 7">Hel1_31_D35</strain>
    </source>
</reference>
<dbReference type="PANTHER" id="PTHR43519:SF1">
    <property type="entry name" value="ATP-DEPENDENT RNA HELICASE HRPB"/>
    <property type="match status" value="1"/>
</dbReference>
<dbReference type="Pfam" id="PF00271">
    <property type="entry name" value="Helicase_C"/>
    <property type="match status" value="1"/>
</dbReference>
<dbReference type="InterPro" id="IPR001650">
    <property type="entry name" value="Helicase_C-like"/>
</dbReference>
<dbReference type="SUPFAM" id="SSF52540">
    <property type="entry name" value="P-loop containing nucleoside triphosphate hydrolases"/>
    <property type="match status" value="1"/>
</dbReference>
<keyword evidence="1" id="KW-0547">Nucleotide-binding</keyword>
<proteinExistence type="predicted"/>
<dbReference type="GO" id="GO:0005524">
    <property type="term" value="F:ATP binding"/>
    <property type="evidence" value="ECO:0007669"/>
    <property type="project" value="UniProtKB-KW"/>
</dbReference>
<dbReference type="OrthoDB" id="9805617at2"/>
<dbReference type="AlphaFoldDB" id="A0A2K8KTX2"/>
<evidence type="ECO:0000256" key="1">
    <source>
        <dbReference type="ARBA" id="ARBA00022741"/>
    </source>
</evidence>
<dbReference type="PANTHER" id="PTHR43519">
    <property type="entry name" value="ATP-DEPENDENT RNA HELICASE HRPB"/>
    <property type="match status" value="1"/>
</dbReference>
<dbReference type="GO" id="GO:0016787">
    <property type="term" value="F:hydrolase activity"/>
    <property type="evidence" value="ECO:0007669"/>
    <property type="project" value="UniProtKB-KW"/>
</dbReference>
<name>A0A2K8KTX2_9GAMM</name>
<dbReference type="GO" id="GO:0004386">
    <property type="term" value="F:helicase activity"/>
    <property type="evidence" value="ECO:0007669"/>
    <property type="project" value="UniProtKB-KW"/>
</dbReference>
<dbReference type="InterPro" id="IPR013689">
    <property type="entry name" value="RNA_helicase_ATP-dep_HrpB_C"/>
</dbReference>
<dbReference type="Pfam" id="PF00270">
    <property type="entry name" value="DEAD"/>
    <property type="match status" value="1"/>
</dbReference>
<evidence type="ECO:0000313" key="7">
    <source>
        <dbReference type="Proteomes" id="UP000229757"/>
    </source>
</evidence>
<dbReference type="Pfam" id="PF08482">
    <property type="entry name" value="HrpB_C"/>
    <property type="match status" value="1"/>
</dbReference>
<accession>A0A2K8KTX2</accession>
<dbReference type="SMART" id="SM00847">
    <property type="entry name" value="HA2"/>
    <property type="match status" value="1"/>
</dbReference>
<organism evidence="6 7">
    <name type="scientific">Reinekea forsetii</name>
    <dbReference type="NCBI Taxonomy" id="1336806"/>
    <lineage>
        <taxon>Bacteria</taxon>
        <taxon>Pseudomonadati</taxon>
        <taxon>Pseudomonadota</taxon>
        <taxon>Gammaproteobacteria</taxon>
        <taxon>Oceanospirillales</taxon>
        <taxon>Saccharospirillaceae</taxon>
        <taxon>Reinekea</taxon>
    </lineage>
</organism>
<keyword evidence="2" id="KW-0378">Hydrolase</keyword>
<dbReference type="InterPro" id="IPR011545">
    <property type="entry name" value="DEAD/DEAH_box_helicase_dom"/>
</dbReference>
<dbReference type="Proteomes" id="UP000229757">
    <property type="component" value="Chromosome"/>
</dbReference>
<dbReference type="InterPro" id="IPR010225">
    <property type="entry name" value="HrpB"/>
</dbReference>
<dbReference type="InterPro" id="IPR007502">
    <property type="entry name" value="Helicase-assoc_dom"/>
</dbReference>
<sequence length="784" mass="87450">MNDVLPVEAIRQKVIQAWHQGGCIVSAPPGSGKTTRIPLWLLEQSERPIYLLIPKRIAVKLAADQLARNLGETVGQRVGYRLRNDSKTGAATRIIVTTYGSFLRLLLNEPDQMAQSTIILDEFHERSVDQDLVCALVNQYHDGLDDSVRRVIMSATLDIARVAEQLSLPVIESQGFSHPVQVDYQKTDVKRSDQVAQLIHRNWLANADHVLVFCPGMGEIRAIERNLPASCPIVILHGKLSQAPDLAALNDAPPSIILATNIAESSITLARVHSVIDLGQERYVSLHPVTGLAELKTRRISQASAKQRTGRAGRLGPGHSLRLWSRDQQAELIAHQPAELSYADLTETYLQCAFWGADRADLDWLEQPPTGRWRAAHNRLVAWGAIDPNGQIRAHGKLMVNVGLEPWLGHFLITAQSFDCLSAAIYLAAHLSSQEALQYDPFSQRSARSFKPAVIAEAQKLAQRFNQPHVLQFEPITEPALIQALADRLVYQLQSERAILISGTEVRSKAHFKVGQWWLLLDGIRSGRQILASAWLAVSTEAALAQRPIKERTEFDPSLAPKPFRKIRAVGQIRLSSQPCTPSREEKISAWVAYIETHGEQAFTWSKASALLRQRWLLLSGNQASWLSWPKQDQWLDLSLPFLNGLGQLHELSMVAVLNQYMGYANQQTLNRLCPDHWCAPSGRSVPLTYDPVHGQIQAQLKLQEAFGLATAPTIPAGVPIRLALTAPNGRPVAVVTDWSHFWLNIYPQIRKELRGRYAKHPWPDDPLTFKATAKTARQIRNPS</sequence>
<dbReference type="GO" id="GO:0003676">
    <property type="term" value="F:nucleic acid binding"/>
    <property type="evidence" value="ECO:0007669"/>
    <property type="project" value="InterPro"/>
</dbReference>
<dbReference type="PIRSF" id="PIRSF005496">
    <property type="entry name" value="ATP_hel_hrpB"/>
    <property type="match status" value="1"/>
</dbReference>
<dbReference type="EMBL" id="CP011797">
    <property type="protein sequence ID" value="ATX76346.1"/>
    <property type="molecule type" value="Genomic_DNA"/>
</dbReference>
<dbReference type="CDD" id="cd18791">
    <property type="entry name" value="SF2_C_RHA"/>
    <property type="match status" value="1"/>
</dbReference>
<evidence type="ECO:0000256" key="2">
    <source>
        <dbReference type="ARBA" id="ARBA00022801"/>
    </source>
</evidence>
<dbReference type="InterPro" id="IPR027417">
    <property type="entry name" value="P-loop_NTPase"/>
</dbReference>
<keyword evidence="7" id="KW-1185">Reference proteome</keyword>
<dbReference type="SMART" id="SM00487">
    <property type="entry name" value="DEXDc"/>
    <property type="match status" value="1"/>
</dbReference>